<gene>
    <name evidence="2" type="ORF">SHERM_21903</name>
</gene>
<organism evidence="2 3">
    <name type="scientific">Striga hermonthica</name>
    <name type="common">Purple witchweed</name>
    <name type="synonym">Buchnera hermonthica</name>
    <dbReference type="NCBI Taxonomy" id="68872"/>
    <lineage>
        <taxon>Eukaryota</taxon>
        <taxon>Viridiplantae</taxon>
        <taxon>Streptophyta</taxon>
        <taxon>Embryophyta</taxon>
        <taxon>Tracheophyta</taxon>
        <taxon>Spermatophyta</taxon>
        <taxon>Magnoliopsida</taxon>
        <taxon>eudicotyledons</taxon>
        <taxon>Gunneridae</taxon>
        <taxon>Pentapetalae</taxon>
        <taxon>asterids</taxon>
        <taxon>lamiids</taxon>
        <taxon>Lamiales</taxon>
        <taxon>Orobanchaceae</taxon>
        <taxon>Buchnereae</taxon>
        <taxon>Striga</taxon>
    </lineage>
</organism>
<comment type="caution">
    <text evidence="2">The sequence shown here is derived from an EMBL/GenBank/DDBJ whole genome shotgun (WGS) entry which is preliminary data.</text>
</comment>
<evidence type="ECO:0000313" key="2">
    <source>
        <dbReference type="EMBL" id="CAA0825118.1"/>
    </source>
</evidence>
<protein>
    <submittedName>
        <fullName evidence="2">Uncharacterized protein</fullName>
    </submittedName>
</protein>
<keyword evidence="3" id="KW-1185">Reference proteome</keyword>
<dbReference type="OrthoDB" id="10328504at2759"/>
<proteinExistence type="predicted"/>
<dbReference type="EMBL" id="CACSLK010026072">
    <property type="protein sequence ID" value="CAA0825118.1"/>
    <property type="molecule type" value="Genomic_DNA"/>
</dbReference>
<feature type="region of interest" description="Disordered" evidence="1">
    <location>
        <begin position="61"/>
        <end position="120"/>
    </location>
</feature>
<dbReference type="AlphaFoldDB" id="A0A9N7RDX9"/>
<evidence type="ECO:0000256" key="1">
    <source>
        <dbReference type="SAM" id="MobiDB-lite"/>
    </source>
</evidence>
<evidence type="ECO:0000313" key="3">
    <source>
        <dbReference type="Proteomes" id="UP001153555"/>
    </source>
</evidence>
<name>A0A9N7RDX9_STRHE</name>
<feature type="region of interest" description="Disordered" evidence="1">
    <location>
        <begin position="1"/>
        <end position="24"/>
    </location>
</feature>
<sequence length="174" mass="18472">MGSCISTNARPSHRTPGKRDGQCPTATCPIPEVAAAQRPAAGEKCRPNGAVYQRPFVTSCDRSRLSGAPNPTADRRSQAGHGNRAFSGELRGGKCGKADRRSPGRVTGSNSWRIEPGAGHMWRMSGLDGLSGRVESGGMTRKPEGGKGGMTWQPTSSELLENASHVAFECYIFL</sequence>
<feature type="compositionally biased region" description="Polar residues" evidence="1">
    <location>
        <begin position="1"/>
        <end position="10"/>
    </location>
</feature>
<reference evidence="2" key="1">
    <citation type="submission" date="2019-12" db="EMBL/GenBank/DDBJ databases">
        <authorList>
            <person name="Scholes J."/>
        </authorList>
    </citation>
    <scope>NUCLEOTIDE SEQUENCE</scope>
</reference>
<accession>A0A9N7RDX9</accession>
<dbReference type="Proteomes" id="UP001153555">
    <property type="component" value="Unassembled WGS sequence"/>
</dbReference>